<dbReference type="AlphaFoldDB" id="A0A381SJH3"/>
<keyword evidence="1" id="KW-0343">GTPase activation</keyword>
<evidence type="ECO:0000256" key="1">
    <source>
        <dbReference type="ARBA" id="ARBA00022468"/>
    </source>
</evidence>
<dbReference type="InterPro" id="IPR051282">
    <property type="entry name" value="Arf-GAP_GTPase_ANK_PH"/>
</dbReference>
<keyword evidence="2" id="KW-0479">Metal-binding</keyword>
<evidence type="ECO:0000256" key="3">
    <source>
        <dbReference type="ARBA" id="ARBA00022771"/>
    </source>
</evidence>
<feature type="non-terminal residue" evidence="6">
    <location>
        <position position="212"/>
    </location>
</feature>
<organism evidence="6">
    <name type="scientific">marine metagenome</name>
    <dbReference type="NCBI Taxonomy" id="408172"/>
    <lineage>
        <taxon>unclassified sequences</taxon>
        <taxon>metagenomes</taxon>
        <taxon>ecological metagenomes</taxon>
    </lineage>
</organism>
<dbReference type="InterPro" id="IPR037278">
    <property type="entry name" value="ARFGAP/RecO"/>
</dbReference>
<feature type="domain" description="Arf-GAP" evidence="5">
    <location>
        <begin position="4"/>
        <end position="126"/>
    </location>
</feature>
<dbReference type="SMART" id="SM00105">
    <property type="entry name" value="ArfGap"/>
    <property type="match status" value="1"/>
</dbReference>
<gene>
    <name evidence="6" type="ORF">METZ01_LOCUS57059</name>
</gene>
<dbReference type="GO" id="GO:0008270">
    <property type="term" value="F:zinc ion binding"/>
    <property type="evidence" value="ECO:0007669"/>
    <property type="project" value="UniProtKB-KW"/>
</dbReference>
<reference evidence="6" key="1">
    <citation type="submission" date="2018-05" db="EMBL/GenBank/DDBJ databases">
        <authorList>
            <person name="Lanie J.A."/>
            <person name="Ng W.-L."/>
            <person name="Kazmierczak K.M."/>
            <person name="Andrzejewski T.M."/>
            <person name="Davidsen T.M."/>
            <person name="Wayne K.J."/>
            <person name="Tettelin H."/>
            <person name="Glass J.I."/>
            <person name="Rusch D."/>
            <person name="Podicherti R."/>
            <person name="Tsui H.-C.T."/>
            <person name="Winkler M.E."/>
        </authorList>
    </citation>
    <scope>NUCLEOTIDE SEQUENCE</scope>
</reference>
<protein>
    <recommendedName>
        <fullName evidence="5">Arf-GAP domain-containing protein</fullName>
    </recommendedName>
</protein>
<accession>A0A381SJH3</accession>
<keyword evidence="3" id="KW-0863">Zinc-finger</keyword>
<feature type="non-terminal residue" evidence="6">
    <location>
        <position position="1"/>
    </location>
</feature>
<dbReference type="SUPFAM" id="SSF57863">
    <property type="entry name" value="ArfGap/RecO-like zinc finger"/>
    <property type="match status" value="1"/>
</dbReference>
<dbReference type="CDD" id="cd08204">
    <property type="entry name" value="ArfGap"/>
    <property type="match status" value="1"/>
</dbReference>
<proteinExistence type="predicted"/>
<dbReference type="Gene3D" id="1.10.220.150">
    <property type="entry name" value="Arf GTPase activating protein"/>
    <property type="match status" value="1"/>
</dbReference>
<dbReference type="PROSITE" id="PS50115">
    <property type="entry name" value="ARFGAP"/>
    <property type="match status" value="1"/>
</dbReference>
<evidence type="ECO:0000313" key="6">
    <source>
        <dbReference type="EMBL" id="SVA04205.1"/>
    </source>
</evidence>
<evidence type="ECO:0000259" key="5">
    <source>
        <dbReference type="PROSITE" id="PS50115"/>
    </source>
</evidence>
<sequence>MSFEKDLSKLRKLNNRCADCNSINPSWASVNIGVLICQRCCIFHRKMGVHISRVKSITLDYWNKKYINHLKQNGNEKINKIYEYKLDKQFKPNTATSEYDLYEFIKNKYEHKLYFSRSIEKKLRKKVEKKLRKKVEKKKIEQNVSITPMISIQKDSDDKILDLLDFDSLLISEETKPINDENIWKTFDNLENFTESVNFLNDIDNNIDNKKS</sequence>
<dbReference type="EMBL" id="UINC01003199">
    <property type="protein sequence ID" value="SVA04205.1"/>
    <property type="molecule type" value="Genomic_DNA"/>
</dbReference>
<keyword evidence="4" id="KW-0862">Zinc</keyword>
<dbReference type="FunFam" id="1.10.220.150:FF:000009">
    <property type="entry name" value="stromal membrane-associated protein 1 isoform X1"/>
    <property type="match status" value="1"/>
</dbReference>
<dbReference type="GO" id="GO:0003924">
    <property type="term" value="F:GTPase activity"/>
    <property type="evidence" value="ECO:0007669"/>
    <property type="project" value="TreeGrafter"/>
</dbReference>
<dbReference type="InterPro" id="IPR038508">
    <property type="entry name" value="ArfGAP_dom_sf"/>
</dbReference>
<evidence type="ECO:0000256" key="2">
    <source>
        <dbReference type="ARBA" id="ARBA00022723"/>
    </source>
</evidence>
<dbReference type="PRINTS" id="PR00405">
    <property type="entry name" value="REVINTRACTNG"/>
</dbReference>
<evidence type="ECO:0000256" key="4">
    <source>
        <dbReference type="ARBA" id="ARBA00022833"/>
    </source>
</evidence>
<dbReference type="GO" id="GO:0005096">
    <property type="term" value="F:GTPase activator activity"/>
    <property type="evidence" value="ECO:0007669"/>
    <property type="project" value="UniProtKB-KW"/>
</dbReference>
<name>A0A381SJH3_9ZZZZ</name>
<dbReference type="PANTHER" id="PTHR45819:SF5">
    <property type="entry name" value="CENTAURIN-GAMMA-1A"/>
    <property type="match status" value="1"/>
</dbReference>
<dbReference type="PANTHER" id="PTHR45819">
    <property type="entry name" value="CENTAURIN-GAMMA-1A"/>
    <property type="match status" value="1"/>
</dbReference>
<dbReference type="Pfam" id="PF01412">
    <property type="entry name" value="ArfGap"/>
    <property type="match status" value="1"/>
</dbReference>
<dbReference type="InterPro" id="IPR001164">
    <property type="entry name" value="ArfGAP_dom"/>
</dbReference>